<dbReference type="GeneID" id="65131536"/>
<protein>
    <submittedName>
        <fullName evidence="1">Uncharacterized protein</fullName>
    </submittedName>
</protein>
<proteinExistence type="predicted"/>
<dbReference type="EMBL" id="MT774405">
    <property type="protein sequence ID" value="QOR60066.1"/>
    <property type="molecule type" value="Genomic_DNA"/>
</dbReference>
<name>A0A7M1S0H8_9CAUD</name>
<evidence type="ECO:0000313" key="2">
    <source>
        <dbReference type="Proteomes" id="UP000594057"/>
    </source>
</evidence>
<accession>A0A7M1S0H8</accession>
<keyword evidence="2" id="KW-1185">Reference proteome</keyword>
<dbReference type="RefSeq" id="YP_010113039.1">
    <property type="nucleotide sequence ID" value="NC_055898.1"/>
</dbReference>
<organism evidence="1 2">
    <name type="scientific">uncultured phage cr115_1</name>
    <dbReference type="NCBI Taxonomy" id="2772089"/>
    <lineage>
        <taxon>Viruses</taxon>
        <taxon>Duplodnaviria</taxon>
        <taxon>Heunggongvirae</taxon>
        <taxon>Uroviricota</taxon>
        <taxon>Caudoviricetes</taxon>
        <taxon>Crassvirales</taxon>
        <taxon>Suoliviridae</taxon>
        <taxon>Uncouvirinae</taxon>
        <taxon>Birpovirus</taxon>
        <taxon>Birpovirus hiberniae</taxon>
    </lineage>
</organism>
<evidence type="ECO:0000313" key="1">
    <source>
        <dbReference type="EMBL" id="QOR60066.1"/>
    </source>
</evidence>
<reference evidence="1 2" key="1">
    <citation type="submission" date="2020-07" db="EMBL/GenBank/DDBJ databases">
        <title>Taxonomic proposal: Crassvirales, a new order of highly abundant and diverse bacterial viruses.</title>
        <authorList>
            <person name="Shkoporov A.N."/>
            <person name="Stockdale S.R."/>
            <person name="Guerin E."/>
            <person name="Ross R.P."/>
            <person name="Hill C."/>
        </authorList>
    </citation>
    <scope>NUCLEOTIDE SEQUENCE [LARGE SCALE GENOMIC DNA]</scope>
</reference>
<dbReference type="Proteomes" id="UP000594057">
    <property type="component" value="Segment"/>
</dbReference>
<dbReference type="KEGG" id="vg:65131536"/>
<sequence>MANSFGLLCLAVVIGFIASIVMKDAKAFGKLMAIMLISLLVGAGVKELVDITNDDITSEKTAVVSTESTPMHSSISPFVLEDTVAIPDCASKEIVERDSVEIEAEGVPTKQRVKSSYIDDS</sequence>